<proteinExistence type="predicted"/>
<accession>X1JIS1</accession>
<reference evidence="1" key="1">
    <citation type="journal article" date="2014" name="Front. Microbiol.">
        <title>High frequency of phylogenetically diverse reductive dehalogenase-homologous genes in deep subseafloor sedimentary metagenomes.</title>
        <authorList>
            <person name="Kawai M."/>
            <person name="Futagami T."/>
            <person name="Toyoda A."/>
            <person name="Takaki Y."/>
            <person name="Nishi S."/>
            <person name="Hori S."/>
            <person name="Arai W."/>
            <person name="Tsubouchi T."/>
            <person name="Morono Y."/>
            <person name="Uchiyama I."/>
            <person name="Ito T."/>
            <person name="Fujiyama A."/>
            <person name="Inagaki F."/>
            <person name="Takami H."/>
        </authorList>
    </citation>
    <scope>NUCLEOTIDE SEQUENCE</scope>
    <source>
        <strain evidence="1">Expedition CK06-06</strain>
    </source>
</reference>
<protein>
    <submittedName>
        <fullName evidence="1">Uncharacterized protein</fullName>
    </submittedName>
</protein>
<gene>
    <name evidence="1" type="ORF">S06H3_06634</name>
</gene>
<dbReference type="EMBL" id="BARV01002597">
    <property type="protein sequence ID" value="GAH93947.1"/>
    <property type="molecule type" value="Genomic_DNA"/>
</dbReference>
<sequence>MEKLDQIDEEEWELDLVKALREIVKLLDGILREMKLIRATS</sequence>
<name>X1JIS1_9ZZZZ</name>
<comment type="caution">
    <text evidence="1">The sequence shown here is derived from an EMBL/GenBank/DDBJ whole genome shotgun (WGS) entry which is preliminary data.</text>
</comment>
<dbReference type="AlphaFoldDB" id="X1JIS1"/>
<organism evidence="1">
    <name type="scientific">marine sediment metagenome</name>
    <dbReference type="NCBI Taxonomy" id="412755"/>
    <lineage>
        <taxon>unclassified sequences</taxon>
        <taxon>metagenomes</taxon>
        <taxon>ecological metagenomes</taxon>
    </lineage>
</organism>
<evidence type="ECO:0000313" key="1">
    <source>
        <dbReference type="EMBL" id="GAH93947.1"/>
    </source>
</evidence>